<keyword evidence="2" id="KW-1185">Reference proteome</keyword>
<gene>
    <name evidence="1" type="ORF">CLV58_13621</name>
</gene>
<dbReference type="Proteomes" id="UP000238375">
    <property type="component" value="Unassembled WGS sequence"/>
</dbReference>
<sequence length="239" mass="26986">MTSSTRNFYLQRNHLADYLTAHQGSILHSWRMTGIPDEALQERAHLSGGELADLLPPLLTFFARGIAGESQERDLVDSVCQHQIHRWQRGYPLGHLLTELDNFYTALDTEIQAFLKAYPRTRPDIIALAYSQLRQLVKLVNAGVVLPVDQLEQTRADGQVKTFQAALDKLQQKNSLRVDQLRQVAHDMRNCLGIITTVASMLQDVLTDGNQLKCQDMISRNGLAAHQLFEKLVTDLQAE</sequence>
<dbReference type="InterPro" id="IPR036097">
    <property type="entry name" value="HisK_dim/P_sf"/>
</dbReference>
<dbReference type="OrthoDB" id="9764438at2"/>
<dbReference type="GO" id="GO:0000155">
    <property type="term" value="F:phosphorelay sensor kinase activity"/>
    <property type="evidence" value="ECO:0007669"/>
    <property type="project" value="InterPro"/>
</dbReference>
<accession>A0A2T0RXG9</accession>
<dbReference type="EMBL" id="PVTE01000036">
    <property type="protein sequence ID" value="PRY25886.1"/>
    <property type="molecule type" value="Genomic_DNA"/>
</dbReference>
<comment type="caution">
    <text evidence="1">The sequence shown here is derived from an EMBL/GenBank/DDBJ whole genome shotgun (WGS) entry which is preliminary data.</text>
</comment>
<name>A0A2T0RXG9_9BACT</name>
<dbReference type="AlphaFoldDB" id="A0A2T0RXG9"/>
<evidence type="ECO:0000313" key="2">
    <source>
        <dbReference type="Proteomes" id="UP000238375"/>
    </source>
</evidence>
<dbReference type="RefSeq" id="WP_146141544.1">
    <property type="nucleotide sequence ID" value="NZ_PVTE01000036.1"/>
</dbReference>
<reference evidence="1 2" key="1">
    <citation type="submission" date="2018-03" db="EMBL/GenBank/DDBJ databases">
        <title>Genomic Encyclopedia of Archaeal and Bacterial Type Strains, Phase II (KMG-II): from individual species to whole genera.</title>
        <authorList>
            <person name="Goeker M."/>
        </authorList>
    </citation>
    <scope>NUCLEOTIDE SEQUENCE [LARGE SCALE GENOMIC DNA]</scope>
    <source>
        <strain evidence="1 2">DSM 28354</strain>
    </source>
</reference>
<evidence type="ECO:0008006" key="3">
    <source>
        <dbReference type="Google" id="ProtNLM"/>
    </source>
</evidence>
<protein>
    <recommendedName>
        <fullName evidence="3">Histidine kinase</fullName>
    </recommendedName>
</protein>
<proteinExistence type="predicted"/>
<evidence type="ECO:0000313" key="1">
    <source>
        <dbReference type="EMBL" id="PRY25886.1"/>
    </source>
</evidence>
<dbReference type="Gene3D" id="1.10.287.130">
    <property type="match status" value="1"/>
</dbReference>
<organism evidence="1 2">
    <name type="scientific">Spirosoma oryzae</name>
    <dbReference type="NCBI Taxonomy" id="1469603"/>
    <lineage>
        <taxon>Bacteria</taxon>
        <taxon>Pseudomonadati</taxon>
        <taxon>Bacteroidota</taxon>
        <taxon>Cytophagia</taxon>
        <taxon>Cytophagales</taxon>
        <taxon>Cytophagaceae</taxon>
        <taxon>Spirosoma</taxon>
    </lineage>
</organism>
<dbReference type="SUPFAM" id="SSF47384">
    <property type="entry name" value="Homodimeric domain of signal transducing histidine kinase"/>
    <property type="match status" value="1"/>
</dbReference>